<evidence type="ECO:0000256" key="11">
    <source>
        <dbReference type="ARBA" id="ARBA00023136"/>
    </source>
</evidence>
<dbReference type="InterPro" id="IPR001757">
    <property type="entry name" value="P_typ_ATPase"/>
</dbReference>
<dbReference type="GO" id="GO:0005524">
    <property type="term" value="F:ATP binding"/>
    <property type="evidence" value="ECO:0007669"/>
    <property type="project" value="UniProtKB-KW"/>
</dbReference>
<dbReference type="EC" id="7.2.2.10" evidence="12"/>
<evidence type="ECO:0000256" key="12">
    <source>
        <dbReference type="RuleBase" id="RU361146"/>
    </source>
</evidence>
<name>A0AAJ8JU92_9TREE</name>
<dbReference type="Proteomes" id="UP000094043">
    <property type="component" value="Chromosome 4"/>
</dbReference>
<comment type="catalytic activity">
    <reaction evidence="12">
        <text>Ca(2+)(in) + ATP + H2O = Ca(2+)(out) + ADP + phosphate + H(+)</text>
        <dbReference type="Rhea" id="RHEA:18105"/>
        <dbReference type="ChEBI" id="CHEBI:15377"/>
        <dbReference type="ChEBI" id="CHEBI:15378"/>
        <dbReference type="ChEBI" id="CHEBI:29108"/>
        <dbReference type="ChEBI" id="CHEBI:30616"/>
        <dbReference type="ChEBI" id="CHEBI:43474"/>
        <dbReference type="ChEBI" id="CHEBI:456216"/>
        <dbReference type="EC" id="7.2.2.10"/>
    </reaction>
</comment>
<dbReference type="NCBIfam" id="TIGR01494">
    <property type="entry name" value="ATPase_P-type"/>
    <property type="match status" value="1"/>
</dbReference>
<gene>
    <name evidence="15" type="ORF">L203_103807</name>
</gene>
<comment type="subcellular location">
    <subcellularLocation>
        <location evidence="1">Endomembrane system</location>
        <topology evidence="1">Multi-pass membrane protein</topology>
    </subcellularLocation>
    <subcellularLocation>
        <location evidence="12">Membrane</location>
        <topology evidence="12">Multi-pass membrane protein</topology>
    </subcellularLocation>
</comment>
<comment type="caution">
    <text evidence="12">Lacks conserved residue(s) required for the propagation of feature annotation.</text>
</comment>
<dbReference type="FunFam" id="3.40.1110.10:FF:000095">
    <property type="entry name" value="Calcium-transporting ATPase, putative"/>
    <property type="match status" value="1"/>
</dbReference>
<feature type="transmembrane region" description="Helical" evidence="12">
    <location>
        <begin position="262"/>
        <end position="278"/>
    </location>
</feature>
<feature type="transmembrane region" description="Helical" evidence="12">
    <location>
        <begin position="936"/>
        <end position="957"/>
    </location>
</feature>
<evidence type="ECO:0000256" key="6">
    <source>
        <dbReference type="ARBA" id="ARBA00022837"/>
    </source>
</evidence>
<dbReference type="SUPFAM" id="SSF81653">
    <property type="entry name" value="Calcium ATPase, transduction domain A"/>
    <property type="match status" value="1"/>
</dbReference>
<reference evidence="15" key="2">
    <citation type="journal article" date="2022" name="Elife">
        <title>Obligate sexual reproduction of a homothallic fungus closely related to the Cryptococcus pathogenic species complex.</title>
        <authorList>
            <person name="Passer A.R."/>
            <person name="Clancey S.A."/>
            <person name="Shea T."/>
            <person name="David-Palma M."/>
            <person name="Averette A.F."/>
            <person name="Boekhout T."/>
            <person name="Porcel B.M."/>
            <person name="Nowrousian M."/>
            <person name="Cuomo C.A."/>
            <person name="Sun S."/>
            <person name="Heitman J."/>
            <person name="Coelho M.A."/>
        </authorList>
    </citation>
    <scope>NUCLEOTIDE SEQUENCE</scope>
    <source>
        <strain evidence="15">CBS 7841</strain>
    </source>
</reference>
<dbReference type="PRINTS" id="PR00119">
    <property type="entry name" value="CATATPASE"/>
</dbReference>
<dbReference type="GO" id="GO:0012505">
    <property type="term" value="C:endomembrane system"/>
    <property type="evidence" value="ECO:0007669"/>
    <property type="project" value="UniProtKB-SubCell"/>
</dbReference>
<dbReference type="Gene3D" id="3.40.50.1000">
    <property type="entry name" value="HAD superfamily/HAD-like"/>
    <property type="match status" value="1"/>
</dbReference>
<dbReference type="EMBL" id="CP143787">
    <property type="protein sequence ID" value="WVN88596.1"/>
    <property type="molecule type" value="Genomic_DNA"/>
</dbReference>
<evidence type="ECO:0000256" key="5">
    <source>
        <dbReference type="ARBA" id="ARBA00022741"/>
    </source>
</evidence>
<dbReference type="Pfam" id="PF13246">
    <property type="entry name" value="Cation_ATPase"/>
    <property type="match status" value="1"/>
</dbReference>
<dbReference type="AlphaFoldDB" id="A0AAJ8JU92"/>
<dbReference type="Gene3D" id="3.40.1110.10">
    <property type="entry name" value="Calcium-transporting ATPase, cytoplasmic domain N"/>
    <property type="match status" value="1"/>
</dbReference>
<keyword evidence="6 12" id="KW-0106">Calcium</keyword>
<keyword evidence="11 12" id="KW-0472">Membrane</keyword>
<comment type="similarity">
    <text evidence="12">Belongs to the cation transport ATPase (P-type) (TC 3.A.3) family.</text>
</comment>
<reference evidence="15" key="3">
    <citation type="submission" date="2024-01" db="EMBL/GenBank/DDBJ databases">
        <authorList>
            <person name="Coelho M.A."/>
            <person name="David-Palma M."/>
            <person name="Shea T."/>
            <person name="Sun S."/>
            <person name="Cuomo C.A."/>
            <person name="Heitman J."/>
        </authorList>
    </citation>
    <scope>NUCLEOTIDE SEQUENCE</scope>
    <source>
        <strain evidence="15">CBS 7841</strain>
    </source>
</reference>
<dbReference type="SMART" id="SM00831">
    <property type="entry name" value="Cation_ATPase_N"/>
    <property type="match status" value="1"/>
</dbReference>
<dbReference type="InterPro" id="IPR023214">
    <property type="entry name" value="HAD_sf"/>
</dbReference>
<dbReference type="FunFam" id="2.70.150.10:FF:000008">
    <property type="entry name" value="Calcium-transporting ATPase"/>
    <property type="match status" value="1"/>
</dbReference>
<feature type="transmembrane region" description="Helical" evidence="12">
    <location>
        <begin position="999"/>
        <end position="1017"/>
    </location>
</feature>
<keyword evidence="2 12" id="KW-0813">Transport</keyword>
<dbReference type="SUPFAM" id="SSF81665">
    <property type="entry name" value="Calcium ATPase, transmembrane domain M"/>
    <property type="match status" value="1"/>
</dbReference>
<dbReference type="InterPro" id="IPR023298">
    <property type="entry name" value="ATPase_P-typ_TM_dom_sf"/>
</dbReference>
<dbReference type="PRINTS" id="PR00120">
    <property type="entry name" value="HATPASE"/>
</dbReference>
<dbReference type="RefSeq" id="XP_066069296.1">
    <property type="nucleotide sequence ID" value="XM_066213199.1"/>
</dbReference>
<dbReference type="Pfam" id="PF00690">
    <property type="entry name" value="Cation_ATPase_N"/>
    <property type="match status" value="1"/>
</dbReference>
<proteinExistence type="inferred from homology"/>
<dbReference type="InterPro" id="IPR004014">
    <property type="entry name" value="ATPase_P-typ_cation-transptr_N"/>
</dbReference>
<evidence type="ECO:0000256" key="3">
    <source>
        <dbReference type="ARBA" id="ARBA00022568"/>
    </source>
</evidence>
<evidence type="ECO:0000256" key="9">
    <source>
        <dbReference type="ARBA" id="ARBA00022989"/>
    </source>
</evidence>
<dbReference type="InterPro" id="IPR059000">
    <property type="entry name" value="ATPase_P-type_domA"/>
</dbReference>
<dbReference type="GO" id="GO:0016887">
    <property type="term" value="F:ATP hydrolysis activity"/>
    <property type="evidence" value="ECO:0007669"/>
    <property type="project" value="InterPro"/>
</dbReference>
<dbReference type="InterPro" id="IPR006413">
    <property type="entry name" value="P-type_ATPase_IIA_PMR1"/>
</dbReference>
<evidence type="ECO:0000256" key="2">
    <source>
        <dbReference type="ARBA" id="ARBA00022448"/>
    </source>
</evidence>
<comment type="function">
    <text evidence="12">Catalyzes the hydrolysis of ATP coupled with the transport of calcium.</text>
</comment>
<evidence type="ECO:0000256" key="1">
    <source>
        <dbReference type="ARBA" id="ARBA00004127"/>
    </source>
</evidence>
<dbReference type="Gene3D" id="2.70.150.10">
    <property type="entry name" value="Calcium-transporting ATPase, cytoplasmic transduction domain A"/>
    <property type="match status" value="1"/>
</dbReference>
<sequence length="1072" mass="117086">MDQRSRAPPSSGRRRSPSPAQPLSAIASTSAYGIPRSGSTPMNRGPLGGVGMATADYEYDPTMGGLVDEPGRMDSGPNGAVGSNAGGYAYSTMLRRQISTDIATLSAKRREPTFHVTPSYARYHPLSEPPIQDRYEDEEGLFGKALALGRRILGIKDYEKIKQEEEERRLSTERRQRDTPSSIYAHKTVEETIQNFETHPTNGLSNSLIAPLLARYGPNEFELPPSEPLYLKFAKQVYENPLILLLLGSSVVSVIMGQFDDAVCVVIAVTIVLTVGFVQEQRSEKSLESLNRLVPHYCHLVRNSAPLKPLANALLPGDLVTFSVGDRIPADIRLITANYLEIDESALTGETRPARKNVEACQPGEGDTHGEGGGKALGERHCIAFMGTLVRSGNGSGIVVGTGKNTEFGVIFSMMQDVEEKRTPLQLDMDDLAKQLSLFSFIVIGFIILIGVIQKRDWLEMFTIGVSLAVAAIPEGLPIVTTVTLALGVLRMSKRTLTKNEMTVTHIYSVDDLIDLTPHLHVPSLSFTPRHPDTTRLWTSPAVLKTALIGNLCNNASKNDQGVNVGQATEVALLNVLPVLSADDRRKNFDRKSEIPFSSETKTMAITGSLDSASEMIYLKGAVEQVLARCRYYYVTDSSTPSLDSATQKIIMDRALEVSQKGLRVIAMAYGFPSKSAEGEEKDLVFVGFQAMMDPPRKGVAHAVNALHGAGVQVVMITGDAEPTAVAIARQLGLKVSSLTTGSFHEHLPGGSSCILGSQIDQMSERELMERVPGITVYARTTPRHKMAIVKAWQMRGAVVAMTGDGVNDSPALKMADIGISMGKSGTDVAKEAADVILVDDDFASILPAVEEGKSIFYNIQNFLSFQLSTAVAALSLITLSTIFKLANPLNAMQILFINILMDGPPAQALGVDPVDKEIMKKPPRKKGDYVLSRRLIYRVLFSAAMIVLGTLWIYTVETSDGSMSRRDQTMTFTVFVFLDLVSALQNRGLTCPMFRNRMLFLTVSISFICQLALVYVPILQHVFQTETLSARDLFMLLGLAGTSMGLHEGRRWWERKQQEKEILEKGVASMA</sequence>
<dbReference type="FunFam" id="3.40.50.1000:FF:000083">
    <property type="entry name" value="Sodium/potassium-transporting ATPase subunit alpha"/>
    <property type="match status" value="1"/>
</dbReference>
<evidence type="ECO:0000259" key="14">
    <source>
        <dbReference type="SMART" id="SM00831"/>
    </source>
</evidence>
<feature type="transmembrane region" description="Helical" evidence="12">
    <location>
        <begin position="969"/>
        <end position="987"/>
    </location>
</feature>
<reference evidence="15" key="1">
    <citation type="submission" date="2016-06" db="EMBL/GenBank/DDBJ databases">
        <authorList>
            <person name="Cuomo C."/>
            <person name="Litvintseva A."/>
            <person name="Heitman J."/>
            <person name="Chen Y."/>
            <person name="Sun S."/>
            <person name="Springer D."/>
            <person name="Dromer F."/>
            <person name="Young S."/>
            <person name="Zeng Q."/>
            <person name="Chapman S."/>
            <person name="Gujja S."/>
            <person name="Saif S."/>
            <person name="Birren B."/>
        </authorList>
    </citation>
    <scope>NUCLEOTIDE SEQUENCE</scope>
    <source>
        <strain evidence="15">CBS 7841</strain>
    </source>
</reference>
<feature type="compositionally biased region" description="Polar residues" evidence="13">
    <location>
        <begin position="26"/>
        <end position="42"/>
    </location>
</feature>
<dbReference type="InterPro" id="IPR023299">
    <property type="entry name" value="ATPase_P-typ_cyto_dom_N"/>
</dbReference>
<dbReference type="Gene3D" id="1.20.1110.10">
    <property type="entry name" value="Calcium-transporting ATPase, transmembrane domain"/>
    <property type="match status" value="2"/>
</dbReference>
<dbReference type="Pfam" id="PF00122">
    <property type="entry name" value="E1-E2_ATPase"/>
    <property type="match status" value="1"/>
</dbReference>
<dbReference type="InterPro" id="IPR008250">
    <property type="entry name" value="ATPase_P-typ_transduc_dom_A_sf"/>
</dbReference>
<organism evidence="15 16">
    <name type="scientific">Cryptococcus depauperatus CBS 7841</name>
    <dbReference type="NCBI Taxonomy" id="1295531"/>
    <lineage>
        <taxon>Eukaryota</taxon>
        <taxon>Fungi</taxon>
        <taxon>Dikarya</taxon>
        <taxon>Basidiomycota</taxon>
        <taxon>Agaricomycotina</taxon>
        <taxon>Tremellomycetes</taxon>
        <taxon>Tremellales</taxon>
        <taxon>Cryptococcaceae</taxon>
        <taxon>Cryptococcus</taxon>
    </lineage>
</organism>
<keyword evidence="9 12" id="KW-1133">Transmembrane helix</keyword>
<accession>A0AAJ8JU92</accession>
<feature type="transmembrane region" description="Helical" evidence="12">
    <location>
        <begin position="436"/>
        <end position="454"/>
    </location>
</feature>
<dbReference type="InterPro" id="IPR036412">
    <property type="entry name" value="HAD-like_sf"/>
</dbReference>
<keyword evidence="8" id="KW-1278">Translocase</keyword>
<dbReference type="GeneID" id="91088017"/>
<dbReference type="SUPFAM" id="SSF56784">
    <property type="entry name" value="HAD-like"/>
    <property type="match status" value="1"/>
</dbReference>
<evidence type="ECO:0000313" key="15">
    <source>
        <dbReference type="EMBL" id="WVN88596.1"/>
    </source>
</evidence>
<dbReference type="NCBIfam" id="TIGR01522">
    <property type="entry name" value="ATPase-IIA2_Ca"/>
    <property type="match status" value="1"/>
</dbReference>
<evidence type="ECO:0000256" key="10">
    <source>
        <dbReference type="ARBA" id="ARBA00023065"/>
    </source>
</evidence>
<dbReference type="PANTHER" id="PTHR42861">
    <property type="entry name" value="CALCIUM-TRANSPORTING ATPASE"/>
    <property type="match status" value="1"/>
</dbReference>
<dbReference type="InterPro" id="IPR006068">
    <property type="entry name" value="ATPase_P-typ_cation-transptr_C"/>
</dbReference>
<evidence type="ECO:0000256" key="4">
    <source>
        <dbReference type="ARBA" id="ARBA00022692"/>
    </source>
</evidence>
<dbReference type="Pfam" id="PF00689">
    <property type="entry name" value="Cation_ATPase_C"/>
    <property type="match status" value="1"/>
</dbReference>
<feature type="region of interest" description="Disordered" evidence="13">
    <location>
        <begin position="1"/>
        <end position="46"/>
    </location>
</feature>
<keyword evidence="7 12" id="KW-0067">ATP-binding</keyword>
<dbReference type="KEGG" id="cdep:91088017"/>
<keyword evidence="5 12" id="KW-0547">Nucleotide-binding</keyword>
<protein>
    <recommendedName>
        <fullName evidence="12">Calcium-transporting ATPase</fullName>
        <ecNumber evidence="12">7.2.2.10</ecNumber>
    </recommendedName>
</protein>
<feature type="compositionally biased region" description="Low complexity" evidence="13">
    <location>
        <begin position="1"/>
        <end position="22"/>
    </location>
</feature>
<feature type="transmembrane region" description="Helical" evidence="12">
    <location>
        <begin position="466"/>
        <end position="490"/>
    </location>
</feature>
<evidence type="ECO:0000313" key="16">
    <source>
        <dbReference type="Proteomes" id="UP000094043"/>
    </source>
</evidence>
<keyword evidence="4 12" id="KW-0812">Transmembrane</keyword>
<dbReference type="GO" id="GO:0016020">
    <property type="term" value="C:membrane"/>
    <property type="evidence" value="ECO:0007669"/>
    <property type="project" value="UniProtKB-SubCell"/>
</dbReference>
<evidence type="ECO:0000256" key="8">
    <source>
        <dbReference type="ARBA" id="ARBA00022967"/>
    </source>
</evidence>
<evidence type="ECO:0000256" key="7">
    <source>
        <dbReference type="ARBA" id="ARBA00022840"/>
    </source>
</evidence>
<keyword evidence="3 12" id="KW-0109">Calcium transport</keyword>
<keyword evidence="16" id="KW-1185">Reference proteome</keyword>
<feature type="domain" description="Cation-transporting P-type ATPase N-terminal" evidence="14">
    <location>
        <begin position="183"/>
        <end position="258"/>
    </location>
</feature>
<evidence type="ECO:0000256" key="13">
    <source>
        <dbReference type="SAM" id="MobiDB-lite"/>
    </source>
</evidence>
<keyword evidence="10 12" id="KW-0406">Ion transport</keyword>
<dbReference type="GO" id="GO:0005388">
    <property type="term" value="F:P-type calcium transporter activity"/>
    <property type="evidence" value="ECO:0007669"/>
    <property type="project" value="UniProtKB-EC"/>
</dbReference>